<reference evidence="3" key="1">
    <citation type="submission" date="2016-10" db="EMBL/GenBank/DDBJ databases">
        <authorList>
            <person name="Varghese N."/>
            <person name="Submissions S."/>
        </authorList>
    </citation>
    <scope>NUCLEOTIDE SEQUENCE [LARGE SCALE GENOMIC DNA]</scope>
    <source>
        <strain evidence="3">LMG 2223</strain>
    </source>
</reference>
<dbReference type="EMBL" id="LT629802">
    <property type="protein sequence ID" value="SDU85825.1"/>
    <property type="molecule type" value="Genomic_DNA"/>
</dbReference>
<feature type="signal peptide" evidence="1">
    <location>
        <begin position="1"/>
        <end position="21"/>
    </location>
</feature>
<keyword evidence="3" id="KW-1185">Reference proteome</keyword>
<gene>
    <name evidence="2" type="ORF">SAMN05216202_0678</name>
</gene>
<sequence>MKTLVQLAVAAALLGALPAWACTPEEATIKREQLAKEVTTLTQQNPTKAKEINEELQQMDLDTESAKFPDKCQLIDARLKELKEAAAETRK</sequence>
<protein>
    <submittedName>
        <fullName evidence="2">Uncharacterized protein</fullName>
    </submittedName>
</protein>
<dbReference type="RefSeq" id="WP_084379426.1">
    <property type="nucleotide sequence ID" value="NZ_LS483433.1"/>
</dbReference>
<dbReference type="STRING" id="46679.SAMN05216202_0678"/>
<dbReference type="OrthoDB" id="7028873at2"/>
<dbReference type="AlphaFoldDB" id="A0A1H2LYL4"/>
<organism evidence="2 3">
    <name type="scientific">Pseudomonas mucidolens</name>
    <dbReference type="NCBI Taxonomy" id="46679"/>
    <lineage>
        <taxon>Bacteria</taxon>
        <taxon>Pseudomonadati</taxon>
        <taxon>Pseudomonadota</taxon>
        <taxon>Gammaproteobacteria</taxon>
        <taxon>Pseudomonadales</taxon>
        <taxon>Pseudomonadaceae</taxon>
        <taxon>Pseudomonas</taxon>
    </lineage>
</organism>
<name>A0A1H2LYL4_9PSED</name>
<proteinExistence type="predicted"/>
<evidence type="ECO:0000313" key="3">
    <source>
        <dbReference type="Proteomes" id="UP000198600"/>
    </source>
</evidence>
<feature type="chain" id="PRO_5030027380" evidence="1">
    <location>
        <begin position="22"/>
        <end position="91"/>
    </location>
</feature>
<dbReference type="Proteomes" id="UP000198600">
    <property type="component" value="Chromosome I"/>
</dbReference>
<keyword evidence="1" id="KW-0732">Signal</keyword>
<evidence type="ECO:0000256" key="1">
    <source>
        <dbReference type="SAM" id="SignalP"/>
    </source>
</evidence>
<accession>A0A1H2LYL4</accession>
<evidence type="ECO:0000313" key="2">
    <source>
        <dbReference type="EMBL" id="SDU85825.1"/>
    </source>
</evidence>